<evidence type="ECO:0000313" key="1">
    <source>
        <dbReference type="EMBL" id="WAQ83255.1"/>
    </source>
</evidence>
<keyword evidence="2" id="KW-1185">Reference proteome</keyword>
<dbReference type="RefSeq" id="XP_053018810.1">
    <property type="nucleotide sequence ID" value="XM_053167610.1"/>
</dbReference>
<dbReference type="EMBL" id="CP110423">
    <property type="protein sequence ID" value="WAQ83255.1"/>
    <property type="molecule type" value="Genomic_DNA"/>
</dbReference>
<reference evidence="1" key="1">
    <citation type="submission" date="2022-10" db="EMBL/GenBank/DDBJ databases">
        <title>Puccinia triticina Genome sequencing and assembly.</title>
        <authorList>
            <person name="Li C."/>
        </authorList>
    </citation>
    <scope>NUCLEOTIDE SEQUENCE</scope>
    <source>
        <strain evidence="1">Pt15</strain>
    </source>
</reference>
<name>A0ABY7CHE7_9BASI</name>
<organism evidence="1 2">
    <name type="scientific">Puccinia triticina</name>
    <dbReference type="NCBI Taxonomy" id="208348"/>
    <lineage>
        <taxon>Eukaryota</taxon>
        <taxon>Fungi</taxon>
        <taxon>Dikarya</taxon>
        <taxon>Basidiomycota</taxon>
        <taxon>Pucciniomycotina</taxon>
        <taxon>Pucciniomycetes</taxon>
        <taxon>Pucciniales</taxon>
        <taxon>Pucciniaceae</taxon>
        <taxon>Puccinia</taxon>
    </lineage>
</organism>
<dbReference type="Proteomes" id="UP001164743">
    <property type="component" value="Chromosome 3A"/>
</dbReference>
<proteinExistence type="predicted"/>
<dbReference type="InterPro" id="IPR045864">
    <property type="entry name" value="aa-tRNA-synth_II/BPL/LPL"/>
</dbReference>
<gene>
    <name evidence="1" type="ORF">PtA15_3A624</name>
</gene>
<accession>A0ABY7CHE7</accession>
<dbReference type="Gene3D" id="3.30.930.10">
    <property type="entry name" value="Bira Bifunctional Protein, Domain 2"/>
    <property type="match status" value="1"/>
</dbReference>
<protein>
    <submittedName>
        <fullName evidence="1">Uncharacterized protein</fullName>
    </submittedName>
</protein>
<evidence type="ECO:0000313" key="2">
    <source>
        <dbReference type="Proteomes" id="UP001164743"/>
    </source>
</evidence>
<dbReference type="GeneID" id="77808505"/>
<sequence length="280" mass="30690">MVCFDCSLLSHPFSKTGVYQSPSGIVIFSTTEPKDGQSGLGDQAELKAIHLSHRPGLDPNLSPPIKLYTVDAEVPAAMASYKWVQEAYRRIFQTIGIPFTVAKADIEAIGSATSHKVTLPVVVLIHCTLCLNTSKLELAPSSLSPRGDNPSRLKVQFFSSPGTGWFLAAVLPATHELHQLKLLKVCPDICPVQSFKNNVLPAFKLQWEQIEVLVDESCLAVEIEQIFERVNSQFRRCFSPPVQDSDGRLELSPLSIWPSLPTYTVHDLRTVSVGKPGSGP</sequence>